<evidence type="ECO:0000256" key="4">
    <source>
        <dbReference type="ARBA" id="ARBA00022833"/>
    </source>
</evidence>
<dbReference type="InterPro" id="IPR044514">
    <property type="entry name" value="VIN3-like"/>
</dbReference>
<organism evidence="8 9">
    <name type="scientific">Forsythia ovata</name>
    <dbReference type="NCBI Taxonomy" id="205694"/>
    <lineage>
        <taxon>Eukaryota</taxon>
        <taxon>Viridiplantae</taxon>
        <taxon>Streptophyta</taxon>
        <taxon>Embryophyta</taxon>
        <taxon>Tracheophyta</taxon>
        <taxon>Spermatophyta</taxon>
        <taxon>Magnoliopsida</taxon>
        <taxon>eudicotyledons</taxon>
        <taxon>Gunneridae</taxon>
        <taxon>Pentapetalae</taxon>
        <taxon>asterids</taxon>
        <taxon>lamiids</taxon>
        <taxon>Lamiales</taxon>
        <taxon>Oleaceae</taxon>
        <taxon>Forsythieae</taxon>
        <taxon>Forsythia</taxon>
    </lineage>
</organism>
<dbReference type="EMBL" id="JBFOLJ010000013">
    <property type="protein sequence ID" value="KAL2482921.1"/>
    <property type="molecule type" value="Genomic_DNA"/>
</dbReference>
<evidence type="ECO:0000256" key="2">
    <source>
        <dbReference type="ARBA" id="ARBA00022723"/>
    </source>
</evidence>
<evidence type="ECO:0000259" key="7">
    <source>
        <dbReference type="Pfam" id="PF07227"/>
    </source>
</evidence>
<proteinExistence type="predicted"/>
<evidence type="ECO:0000256" key="6">
    <source>
        <dbReference type="SAM" id="MobiDB-lite"/>
    </source>
</evidence>
<protein>
    <submittedName>
        <fullName evidence="8">VIN3-like protein 2</fullName>
    </submittedName>
</protein>
<accession>A0ABD1R5A5</accession>
<keyword evidence="3" id="KW-0863">Zinc-finger</keyword>
<dbReference type="InterPro" id="IPR032881">
    <property type="entry name" value="Oberon-like_PHD"/>
</dbReference>
<feature type="compositionally biased region" description="Basic and acidic residues" evidence="6">
    <location>
        <begin position="102"/>
        <end position="117"/>
    </location>
</feature>
<keyword evidence="9" id="KW-1185">Reference proteome</keyword>
<dbReference type="GO" id="GO:0005634">
    <property type="term" value="C:nucleus"/>
    <property type="evidence" value="ECO:0007669"/>
    <property type="project" value="UniProtKB-SubCell"/>
</dbReference>
<keyword evidence="5" id="KW-0539">Nucleus</keyword>
<evidence type="ECO:0000313" key="9">
    <source>
        <dbReference type="Proteomes" id="UP001604277"/>
    </source>
</evidence>
<name>A0ABD1R5A5_9LAMI</name>
<feature type="compositionally biased region" description="Polar residues" evidence="6">
    <location>
        <begin position="91"/>
        <end position="101"/>
    </location>
</feature>
<dbReference type="Pfam" id="PF07227">
    <property type="entry name" value="PHD_Oberon"/>
    <property type="match status" value="1"/>
</dbReference>
<feature type="region of interest" description="Disordered" evidence="6">
    <location>
        <begin position="91"/>
        <end position="119"/>
    </location>
</feature>
<comment type="caution">
    <text evidence="8">The sequence shown here is derived from an EMBL/GenBank/DDBJ whole genome shotgun (WGS) entry which is preliminary data.</text>
</comment>
<feature type="domain" description="Oberon-like PHD finger" evidence="7">
    <location>
        <begin position="141"/>
        <end position="178"/>
    </location>
</feature>
<sequence>MDGFSLEELVFDPSKCSKLSLEQKRELVYELSNWSDGATDILQAWSRQEILQILCAELGKERKYTGLTKLKIIDHLLRVVCEKKSQVCGTSNIPEAQPSSENGERTTKRPRKSDHPNRLLVSGTTATTNVLDGDISNTTYCKNSACKAKLSNEDVFCKRCSCCICRQYDDNKDPSLWLIL</sequence>
<evidence type="ECO:0000313" key="8">
    <source>
        <dbReference type="EMBL" id="KAL2482921.1"/>
    </source>
</evidence>
<evidence type="ECO:0000256" key="3">
    <source>
        <dbReference type="ARBA" id="ARBA00022771"/>
    </source>
</evidence>
<evidence type="ECO:0000256" key="5">
    <source>
        <dbReference type="ARBA" id="ARBA00023242"/>
    </source>
</evidence>
<comment type="subcellular location">
    <subcellularLocation>
        <location evidence="1">Nucleus</location>
    </subcellularLocation>
</comment>
<keyword evidence="4" id="KW-0862">Zinc</keyword>
<dbReference type="PANTHER" id="PTHR46286">
    <property type="entry name" value="VIN3-LIKE PROTEIN 2-RELATED"/>
    <property type="match status" value="1"/>
</dbReference>
<dbReference type="AlphaFoldDB" id="A0ABD1R5A5"/>
<evidence type="ECO:0000256" key="1">
    <source>
        <dbReference type="ARBA" id="ARBA00004123"/>
    </source>
</evidence>
<gene>
    <name evidence="8" type="ORF">Fot_44365</name>
</gene>
<dbReference type="GO" id="GO:0008270">
    <property type="term" value="F:zinc ion binding"/>
    <property type="evidence" value="ECO:0007669"/>
    <property type="project" value="UniProtKB-KW"/>
</dbReference>
<reference evidence="9" key="1">
    <citation type="submission" date="2024-07" db="EMBL/GenBank/DDBJ databases">
        <title>Two chromosome-level genome assemblies of Korean endemic species Abeliophyllum distichum and Forsythia ovata (Oleaceae).</title>
        <authorList>
            <person name="Jang H."/>
        </authorList>
    </citation>
    <scope>NUCLEOTIDE SEQUENCE [LARGE SCALE GENOMIC DNA]</scope>
</reference>
<keyword evidence="2" id="KW-0479">Metal-binding</keyword>
<dbReference type="Proteomes" id="UP001604277">
    <property type="component" value="Unassembled WGS sequence"/>
</dbReference>
<dbReference type="PANTHER" id="PTHR46286:SF2">
    <property type="entry name" value="VIN3-LIKE PROTEIN 2"/>
    <property type="match status" value="1"/>
</dbReference>